<dbReference type="Gene3D" id="2.40.10.500">
    <property type="match status" value="1"/>
</dbReference>
<gene>
    <name evidence="3" type="ORF">COT77_02535</name>
</gene>
<dbReference type="Proteomes" id="UP000228596">
    <property type="component" value="Unassembled WGS sequence"/>
</dbReference>
<proteinExistence type="predicted"/>
<dbReference type="PANTHER" id="PTHR24104">
    <property type="entry name" value="E3 UBIQUITIN-PROTEIN LIGASE NHLRC1-RELATED"/>
    <property type="match status" value="1"/>
</dbReference>
<keyword evidence="1" id="KW-0677">Repeat</keyword>
<reference evidence="4" key="1">
    <citation type="submission" date="2017-09" db="EMBL/GenBank/DDBJ databases">
        <title>Depth-based differentiation of microbial function through sediment-hosted aquifers and enrichment of novel symbionts in the deep terrestrial subsurface.</title>
        <authorList>
            <person name="Probst A.J."/>
            <person name="Ladd B."/>
            <person name="Jarett J.K."/>
            <person name="Geller-Mcgrath D.E."/>
            <person name="Sieber C.M.K."/>
            <person name="Emerson J.B."/>
            <person name="Anantharaman K."/>
            <person name="Thomas B.C."/>
            <person name="Malmstrom R."/>
            <person name="Stieglmeier M."/>
            <person name="Klingl A."/>
            <person name="Woyke T."/>
            <person name="Ryan C.M."/>
            <person name="Banfield J.F."/>
        </authorList>
    </citation>
    <scope>NUCLEOTIDE SEQUENCE [LARGE SCALE GENOMIC DNA]</scope>
</reference>
<dbReference type="InterPro" id="IPR011042">
    <property type="entry name" value="6-blade_b-propeller_TolB-like"/>
</dbReference>
<evidence type="ECO:0000313" key="3">
    <source>
        <dbReference type="EMBL" id="PIT97223.1"/>
    </source>
</evidence>
<keyword evidence="2" id="KW-0812">Transmembrane</keyword>
<evidence type="ECO:0000256" key="2">
    <source>
        <dbReference type="SAM" id="Phobius"/>
    </source>
</evidence>
<organism evidence="3 4">
    <name type="scientific">Candidatus Berkelbacteria bacterium CG10_big_fil_rev_8_21_14_0_10_41_12</name>
    <dbReference type="NCBI Taxonomy" id="1974513"/>
    <lineage>
        <taxon>Bacteria</taxon>
        <taxon>Candidatus Berkelbacteria</taxon>
    </lineage>
</organism>
<accession>A0A2M6WWP7</accession>
<keyword evidence="2" id="KW-1133">Transmembrane helix</keyword>
<evidence type="ECO:0008006" key="5">
    <source>
        <dbReference type="Google" id="ProtNLM"/>
    </source>
</evidence>
<keyword evidence="2" id="KW-0472">Membrane</keyword>
<dbReference type="Pfam" id="PF01436">
    <property type="entry name" value="NHL"/>
    <property type="match status" value="1"/>
</dbReference>
<evidence type="ECO:0000256" key="1">
    <source>
        <dbReference type="ARBA" id="ARBA00022737"/>
    </source>
</evidence>
<dbReference type="CDD" id="cd05819">
    <property type="entry name" value="NHL"/>
    <property type="match status" value="1"/>
</dbReference>
<dbReference type="Gene3D" id="2.120.10.30">
    <property type="entry name" value="TolB, C-terminal domain"/>
    <property type="match status" value="1"/>
</dbReference>
<dbReference type="EMBL" id="PEZV01000027">
    <property type="protein sequence ID" value="PIT97223.1"/>
    <property type="molecule type" value="Genomic_DNA"/>
</dbReference>
<dbReference type="InterPro" id="IPR001258">
    <property type="entry name" value="NHL_repeat"/>
</dbReference>
<dbReference type="AlphaFoldDB" id="A0A2M6WWP7"/>
<comment type="caution">
    <text evidence="3">The sequence shown here is derived from an EMBL/GenBank/DDBJ whole genome shotgun (WGS) entry which is preliminary data.</text>
</comment>
<evidence type="ECO:0000313" key="4">
    <source>
        <dbReference type="Proteomes" id="UP000228596"/>
    </source>
</evidence>
<feature type="transmembrane region" description="Helical" evidence="2">
    <location>
        <begin position="533"/>
        <end position="553"/>
    </location>
</feature>
<dbReference type="GO" id="GO:0008270">
    <property type="term" value="F:zinc ion binding"/>
    <property type="evidence" value="ECO:0007669"/>
    <property type="project" value="UniProtKB-KW"/>
</dbReference>
<dbReference type="SUPFAM" id="SSF63829">
    <property type="entry name" value="Calcium-dependent phosphotriesterase"/>
    <property type="match status" value="1"/>
</dbReference>
<name>A0A2M6WWP7_9BACT</name>
<dbReference type="PANTHER" id="PTHR24104:SF25">
    <property type="entry name" value="PROTEIN LIN-41"/>
    <property type="match status" value="1"/>
</dbReference>
<dbReference type="InterPro" id="IPR050952">
    <property type="entry name" value="TRIM-NHL_E3_ligases"/>
</dbReference>
<sequence length="566" mass="60937">MTKGCKGNLSPKQIGQAAVMTFDTVNHRLYILEGYSEFHRAIFYNLNNDNSLQDNLIDGVIGQADLYHGCSANRGSTVNNNTLSIDSLWSGKGIYVDSQQNLWISDQGNNRVLRFPAPIKGDGTDTADKVIGQANYTTGSANRGGSRSNKSFNGPAGLFLDASENLWVADSDNNRILRFPAPVGDGNDTADKVIGQADFTSASANRGVWVAANSLSNPIDIFFDGDQSIYIIDQGNNSVLHFSNPLGDGTDAADKVVGQANFTSKNPNRGLTRAANTLSSPLAVAKVNDDFFIVDTNNHRVLRPPGPLAGNGSDSANLVLGQDNFASGSVNKGMSAPDGTSFNFPREVFFNGQDQVLISDFFNGRVIVFNLYPIDTSITINGGDSETTSVDVTLTLSAHEVSEMIISEDTSFSGASWEQYSATKTFILSSDVGIKTIYAKFRNSSGDESPLINDTIEYKIAESDGVITSPDNGESSEDSNEYYTSYLQSLEALLQKDNLVSVNGNGDIGKKANIEIGDNNNDNNNNNKKSSNLTLFLAIAGGIILIAILVIIFKKKLIQPFSLIRR</sequence>
<protein>
    <recommendedName>
        <fullName evidence="5">NHL repeat containing protein</fullName>
    </recommendedName>
</protein>